<reference evidence="5" key="1">
    <citation type="submission" date="2024-10" db="EMBL/GenBank/DDBJ databases">
        <authorList>
            <person name="Ryan C."/>
        </authorList>
    </citation>
    <scope>NUCLEOTIDE SEQUENCE [LARGE SCALE GENOMIC DNA]</scope>
</reference>
<dbReference type="Gene3D" id="3.50.50.60">
    <property type="entry name" value="FAD/NAD(P)-binding domain"/>
    <property type="match status" value="2"/>
</dbReference>
<dbReference type="SUPFAM" id="SSF51905">
    <property type="entry name" value="FAD/NAD(P)-binding domain"/>
    <property type="match status" value="2"/>
</dbReference>
<dbReference type="PIRSF" id="PIRSF000332">
    <property type="entry name" value="FMO"/>
    <property type="match status" value="1"/>
</dbReference>
<gene>
    <name evidence="5" type="ORF">URODEC1_LOCUS56912</name>
</gene>
<evidence type="ECO:0000313" key="6">
    <source>
        <dbReference type="Proteomes" id="UP001497457"/>
    </source>
</evidence>
<dbReference type="PANTHER" id="PTHR43539:SF30">
    <property type="entry name" value="OS11G0207700 PROTEIN"/>
    <property type="match status" value="1"/>
</dbReference>
<keyword evidence="2" id="KW-0560">Oxidoreductase</keyword>
<dbReference type="InterPro" id="IPR036188">
    <property type="entry name" value="FAD/NAD-bd_sf"/>
</dbReference>
<dbReference type="PRINTS" id="PR00411">
    <property type="entry name" value="PNDRDTASEI"/>
</dbReference>
<sequence>MEVQTVVLIVGAGPAGLATAACLTQLSIPYAIIEREDCSASLWRNRAYDRLKLHLAKEFCELPHMPYPLDAPTYIPKHQFMKYLDNYIECFDIRPKYQTTIESCSYDEGRKCWLSLARETTPSVVVRYTSRFLVVASGENSAQNIPIIPRLHDFAGETIHSSRYKSGAAYSGKNVLVVGCGNFGMEIAYDLASHGANTSIVIRSSVHVATKEIIRLGMTLVQHIPVKIVDYLLVRLSNFVFGDLSKHGIVHVATKEIIRLGMTLVQHIPVKIVDYLLVRLSNFVFGDLSKHGIVRPKIGPLLLKEKNGRSAVIDVGTISLIKNGTIKVLGDISKIKGNKVEFEGRKESSFDAIVFATGYKSTTNLWLKNGESMLNNDGLPKQEFPNHWKGANGLYYAGLAKRGLAGIAMDARNIANDILSSYHA</sequence>
<evidence type="ECO:0000256" key="4">
    <source>
        <dbReference type="ARBA" id="ARBA00047707"/>
    </source>
</evidence>
<dbReference type="PANTHER" id="PTHR43539">
    <property type="entry name" value="FLAVIN-BINDING MONOOXYGENASE-LIKE PROTEIN (AFU_ORTHOLOGUE AFUA_4G09220)"/>
    <property type="match status" value="1"/>
</dbReference>
<dbReference type="Pfam" id="PF13738">
    <property type="entry name" value="Pyr_redox_3"/>
    <property type="match status" value="1"/>
</dbReference>
<evidence type="ECO:0000256" key="1">
    <source>
        <dbReference type="ARBA" id="ARBA00009183"/>
    </source>
</evidence>
<comment type="similarity">
    <text evidence="1">Belongs to the FMO family.</text>
</comment>
<dbReference type="EMBL" id="OZ075132">
    <property type="protein sequence ID" value="CAL4983068.1"/>
    <property type="molecule type" value="Genomic_DNA"/>
</dbReference>
<keyword evidence="6" id="KW-1185">Reference proteome</keyword>
<name>A0ABC9AQ75_9POAL</name>
<dbReference type="Proteomes" id="UP001497457">
    <property type="component" value="Chromosome 22rd"/>
</dbReference>
<dbReference type="EC" id="1.14.13.168" evidence="3"/>
<evidence type="ECO:0000313" key="5">
    <source>
        <dbReference type="EMBL" id="CAL4983068.1"/>
    </source>
</evidence>
<dbReference type="GO" id="GO:0103075">
    <property type="term" value="F:indole-3-pyruvate monooxygenase activity"/>
    <property type="evidence" value="ECO:0007669"/>
    <property type="project" value="UniProtKB-EC"/>
</dbReference>
<dbReference type="AlphaFoldDB" id="A0ABC9AQ75"/>
<proteinExistence type="inferred from homology"/>
<evidence type="ECO:0000256" key="2">
    <source>
        <dbReference type="ARBA" id="ARBA00023002"/>
    </source>
</evidence>
<dbReference type="InterPro" id="IPR050982">
    <property type="entry name" value="Auxin_biosynth/cation_transpt"/>
</dbReference>
<dbReference type="PRINTS" id="PR00368">
    <property type="entry name" value="FADPNR"/>
</dbReference>
<organism evidence="5 6">
    <name type="scientific">Urochloa decumbens</name>
    <dbReference type="NCBI Taxonomy" id="240449"/>
    <lineage>
        <taxon>Eukaryota</taxon>
        <taxon>Viridiplantae</taxon>
        <taxon>Streptophyta</taxon>
        <taxon>Embryophyta</taxon>
        <taxon>Tracheophyta</taxon>
        <taxon>Spermatophyta</taxon>
        <taxon>Magnoliopsida</taxon>
        <taxon>Liliopsida</taxon>
        <taxon>Poales</taxon>
        <taxon>Poaceae</taxon>
        <taxon>PACMAD clade</taxon>
        <taxon>Panicoideae</taxon>
        <taxon>Panicodae</taxon>
        <taxon>Paniceae</taxon>
        <taxon>Melinidinae</taxon>
        <taxon>Urochloa</taxon>
    </lineage>
</organism>
<protein>
    <recommendedName>
        <fullName evidence="3">indole-3-pyruvate monooxygenase</fullName>
        <ecNumber evidence="3">1.14.13.168</ecNumber>
    </recommendedName>
</protein>
<accession>A0ABC9AQ75</accession>
<comment type="catalytic activity">
    <reaction evidence="4">
        <text>indole-3-pyruvate + NADPH + O2 + H(+) = (indol-3-yl)acetate + CO2 + NADP(+) + H2O</text>
        <dbReference type="Rhea" id="RHEA:34331"/>
        <dbReference type="ChEBI" id="CHEBI:15377"/>
        <dbReference type="ChEBI" id="CHEBI:15378"/>
        <dbReference type="ChEBI" id="CHEBI:15379"/>
        <dbReference type="ChEBI" id="CHEBI:16526"/>
        <dbReference type="ChEBI" id="CHEBI:17640"/>
        <dbReference type="ChEBI" id="CHEBI:30854"/>
        <dbReference type="ChEBI" id="CHEBI:57783"/>
        <dbReference type="ChEBI" id="CHEBI:58349"/>
        <dbReference type="EC" id="1.14.13.168"/>
    </reaction>
</comment>
<dbReference type="InterPro" id="IPR000960">
    <property type="entry name" value="Flavin_mOase"/>
</dbReference>
<evidence type="ECO:0000256" key="3">
    <source>
        <dbReference type="ARBA" id="ARBA00039148"/>
    </source>
</evidence>